<evidence type="ECO:0000313" key="2">
    <source>
        <dbReference type="EMBL" id="KAI1691566.1"/>
    </source>
</evidence>
<protein>
    <submittedName>
        <fullName evidence="2">Uncharacterized protein</fullName>
    </submittedName>
</protein>
<reference evidence="2" key="1">
    <citation type="submission" date="2022-01" db="EMBL/GenBank/DDBJ databases">
        <title>Genome Sequence Resource for Two Populations of Ditylenchus destructor, the Migratory Endoparasitic Phytonematode.</title>
        <authorList>
            <person name="Zhang H."/>
            <person name="Lin R."/>
            <person name="Xie B."/>
        </authorList>
    </citation>
    <scope>NUCLEOTIDE SEQUENCE</scope>
    <source>
        <strain evidence="2">BazhouSP</strain>
    </source>
</reference>
<evidence type="ECO:0000313" key="3">
    <source>
        <dbReference type="Proteomes" id="UP001201812"/>
    </source>
</evidence>
<proteinExistence type="predicted"/>
<dbReference type="Proteomes" id="UP001201812">
    <property type="component" value="Unassembled WGS sequence"/>
</dbReference>
<accession>A0AAD4QSV0</accession>
<dbReference type="AlphaFoldDB" id="A0AAD4QSV0"/>
<feature type="chain" id="PRO_5042058766" evidence="1">
    <location>
        <begin position="20"/>
        <end position="415"/>
    </location>
</feature>
<name>A0AAD4QSV0_9BILA</name>
<keyword evidence="1" id="KW-0732">Signal</keyword>
<dbReference type="EMBL" id="JAKKPZ010000907">
    <property type="protein sequence ID" value="KAI1691566.1"/>
    <property type="molecule type" value="Genomic_DNA"/>
</dbReference>
<gene>
    <name evidence="2" type="ORF">DdX_21802</name>
</gene>
<keyword evidence="3" id="KW-1185">Reference proteome</keyword>
<comment type="caution">
    <text evidence="2">The sequence shown here is derived from an EMBL/GenBank/DDBJ whole genome shotgun (WGS) entry which is preliminary data.</text>
</comment>
<feature type="signal peptide" evidence="1">
    <location>
        <begin position="1"/>
        <end position="19"/>
    </location>
</feature>
<organism evidence="2 3">
    <name type="scientific">Ditylenchus destructor</name>
    <dbReference type="NCBI Taxonomy" id="166010"/>
    <lineage>
        <taxon>Eukaryota</taxon>
        <taxon>Metazoa</taxon>
        <taxon>Ecdysozoa</taxon>
        <taxon>Nematoda</taxon>
        <taxon>Chromadorea</taxon>
        <taxon>Rhabditida</taxon>
        <taxon>Tylenchina</taxon>
        <taxon>Tylenchomorpha</taxon>
        <taxon>Sphaerularioidea</taxon>
        <taxon>Anguinidae</taxon>
        <taxon>Anguininae</taxon>
        <taxon>Ditylenchus</taxon>
    </lineage>
</organism>
<sequence>MNIILCVIAASILVNVVLSATPKQKLNSVQEKLQGVKTTLDALKNQSTSNQSTSSNNFQTTITWALGHVDELNDVVDALNSDYHIDVIKNARRLANELYHWIEKIGNYTHAASDPGKAKELQQSASSAVGEISIILNNLQDDLRKGKTLEQGNSEAEKNMPKEKLKHIQEKLQVVKTKLGNLKNESNFGDEVTMLETYQVYNGQKSFYDNIVNSLRHADQLSKAVDAALKVEEKEIDIKKLRSLARSLYKDTEKIGRYTEYAKDPEKAIKLLQSAFSAVGETLRDIEPDLSTPKQKMKSVQEKLQGVKTTLDALKNQSTSNQSTSSYNFQTAITWALGHVGELNTVVDALNSDYHIDVIKNARRLANELYHWIEKIGIYTHAASDPGKAKELQQSAFSAVGEISIILNNLQDDLR</sequence>
<evidence type="ECO:0000256" key="1">
    <source>
        <dbReference type="SAM" id="SignalP"/>
    </source>
</evidence>